<accession>A0A2N0WA96</accession>
<evidence type="ECO:0000259" key="1">
    <source>
        <dbReference type="Pfam" id="PF08241"/>
    </source>
</evidence>
<comment type="caution">
    <text evidence="2">The sequence shown here is derived from an EMBL/GenBank/DDBJ whole genome shotgun (WGS) entry which is preliminary data.</text>
</comment>
<dbReference type="SUPFAM" id="SSF53335">
    <property type="entry name" value="S-adenosyl-L-methionine-dependent methyltransferases"/>
    <property type="match status" value="1"/>
</dbReference>
<keyword evidence="2" id="KW-0808">Transferase</keyword>
<dbReference type="EMBL" id="PISJ01000022">
    <property type="protein sequence ID" value="PKF31418.1"/>
    <property type="molecule type" value="Genomic_DNA"/>
</dbReference>
<sequence length="255" mass="28955">MNTQHQVNQQQYQDKSQAYLNSTVHAQGVEFAKMQHLIQSHQFKTVLDLGCGGGHVSYQIAPFTDQVTAYDLTPSMVELVAQQAKQKGFDHVKAVQGAAESLPFADQSFDCVITRYSAHHWQNVAQAMAEIRRVLASQGKVIIVDILGHSNPVMDTFFQSIESIRDPSHVRNYSLQEWMRFAECAGFRVESVEKQYLDLEFNSWTERMQTPDYAIQTIRNLQNKASDQTQQYYRIQADGSFSSEVLYLVLSTSCG</sequence>
<name>A0A2N0WA96_9GAMM</name>
<dbReference type="RefSeq" id="WP_101237539.1">
    <property type="nucleotide sequence ID" value="NZ_PISJ01000022.1"/>
</dbReference>
<dbReference type="Pfam" id="PF08241">
    <property type="entry name" value="Methyltransf_11"/>
    <property type="match status" value="1"/>
</dbReference>
<dbReference type="GO" id="GO:0008757">
    <property type="term" value="F:S-adenosylmethionine-dependent methyltransferase activity"/>
    <property type="evidence" value="ECO:0007669"/>
    <property type="project" value="InterPro"/>
</dbReference>
<dbReference type="Gene3D" id="3.40.50.150">
    <property type="entry name" value="Vaccinia Virus protein VP39"/>
    <property type="match status" value="1"/>
</dbReference>
<feature type="domain" description="Methyltransferase type 11" evidence="1">
    <location>
        <begin position="47"/>
        <end position="143"/>
    </location>
</feature>
<dbReference type="AlphaFoldDB" id="A0A2N0WA96"/>
<evidence type="ECO:0000313" key="3">
    <source>
        <dbReference type="Proteomes" id="UP000233553"/>
    </source>
</evidence>
<dbReference type="PANTHER" id="PTHR43591:SF24">
    <property type="entry name" value="2-METHOXY-6-POLYPRENYL-1,4-BENZOQUINOL METHYLASE, MITOCHONDRIAL"/>
    <property type="match status" value="1"/>
</dbReference>
<dbReference type="PANTHER" id="PTHR43591">
    <property type="entry name" value="METHYLTRANSFERASE"/>
    <property type="match status" value="1"/>
</dbReference>
<dbReference type="CDD" id="cd02440">
    <property type="entry name" value="AdoMet_MTases"/>
    <property type="match status" value="1"/>
</dbReference>
<evidence type="ECO:0000313" key="2">
    <source>
        <dbReference type="EMBL" id="PKF31418.1"/>
    </source>
</evidence>
<reference evidence="2 3" key="1">
    <citation type="submission" date="2017-12" db="EMBL/GenBank/DDBJ databases">
        <title>Draft Genome sequences of multiple microbial strains isolated from spacecraft associated surfaces.</title>
        <authorList>
            <person name="Seuylemezian A."/>
            <person name="Vaishampayan P."/>
            <person name="Venkateswaran K."/>
        </authorList>
    </citation>
    <scope>NUCLEOTIDE SEQUENCE [LARGE SCALE GENOMIC DNA]</scope>
    <source>
        <strain evidence="2 3">2P01AA</strain>
    </source>
</reference>
<keyword evidence="2" id="KW-0489">Methyltransferase</keyword>
<dbReference type="InterPro" id="IPR013216">
    <property type="entry name" value="Methyltransf_11"/>
</dbReference>
<organism evidence="2 3">
    <name type="scientific">Acinetobacter proteolyticus</name>
    <dbReference type="NCBI Taxonomy" id="1776741"/>
    <lineage>
        <taxon>Bacteria</taxon>
        <taxon>Pseudomonadati</taxon>
        <taxon>Pseudomonadota</taxon>
        <taxon>Gammaproteobacteria</taxon>
        <taxon>Moraxellales</taxon>
        <taxon>Moraxellaceae</taxon>
        <taxon>Acinetobacter</taxon>
    </lineage>
</organism>
<dbReference type="GO" id="GO:0032259">
    <property type="term" value="P:methylation"/>
    <property type="evidence" value="ECO:0007669"/>
    <property type="project" value="UniProtKB-KW"/>
</dbReference>
<dbReference type="Proteomes" id="UP000233553">
    <property type="component" value="Unassembled WGS sequence"/>
</dbReference>
<dbReference type="InterPro" id="IPR029063">
    <property type="entry name" value="SAM-dependent_MTases_sf"/>
</dbReference>
<proteinExistence type="predicted"/>
<protein>
    <submittedName>
        <fullName evidence="2">SAM-dependent methyltransferase</fullName>
    </submittedName>
</protein>
<gene>
    <name evidence="2" type="ORF">CW311_19310</name>
</gene>